<dbReference type="GO" id="GO:0046873">
    <property type="term" value="F:metal ion transmembrane transporter activity"/>
    <property type="evidence" value="ECO:0007669"/>
    <property type="project" value="InterPro"/>
</dbReference>
<evidence type="ECO:0000256" key="2">
    <source>
        <dbReference type="ARBA" id="ARBA00022692"/>
    </source>
</evidence>
<reference evidence="7" key="1">
    <citation type="submission" date="2023-06" db="EMBL/GenBank/DDBJ databases">
        <title>Genome-scale phylogeny and comparative genomics of the fungal order Sordariales.</title>
        <authorList>
            <consortium name="Lawrence Berkeley National Laboratory"/>
            <person name="Hensen N."/>
            <person name="Bonometti L."/>
            <person name="Westerberg I."/>
            <person name="Brannstrom I.O."/>
            <person name="Guillou S."/>
            <person name="Cros-Aarteil S."/>
            <person name="Calhoun S."/>
            <person name="Haridas S."/>
            <person name="Kuo A."/>
            <person name="Mondo S."/>
            <person name="Pangilinan J."/>
            <person name="Riley R."/>
            <person name="Labutti K."/>
            <person name="Andreopoulos B."/>
            <person name="Lipzen A."/>
            <person name="Chen C."/>
            <person name="Yanf M."/>
            <person name="Daum C."/>
            <person name="Ng V."/>
            <person name="Clum A."/>
            <person name="Steindorff A."/>
            <person name="Ohm R."/>
            <person name="Martin F."/>
            <person name="Silar P."/>
            <person name="Natvig D."/>
            <person name="Lalanne C."/>
            <person name="Gautier V."/>
            <person name="Ament-Velasquez S.L."/>
            <person name="Kruys A."/>
            <person name="Hutchinson M.I."/>
            <person name="Powell A.J."/>
            <person name="Barry K."/>
            <person name="Miller A.N."/>
            <person name="Grigoriev I.V."/>
            <person name="Debuchy R."/>
            <person name="Gladieux P."/>
            <person name="Thoren M.H."/>
            <person name="Johannesson H."/>
        </authorList>
    </citation>
    <scope>NUCLEOTIDE SEQUENCE</scope>
    <source>
        <strain evidence="7">SMH2532-1</strain>
    </source>
</reference>
<evidence type="ECO:0000313" key="8">
    <source>
        <dbReference type="Proteomes" id="UP001174936"/>
    </source>
</evidence>
<dbReference type="AlphaFoldDB" id="A0AA39XWZ2"/>
<dbReference type="EMBL" id="JAULSV010000006">
    <property type="protein sequence ID" value="KAK0641789.1"/>
    <property type="molecule type" value="Genomic_DNA"/>
</dbReference>
<evidence type="ECO:0000256" key="5">
    <source>
        <dbReference type="SAM" id="MobiDB-lite"/>
    </source>
</evidence>
<feature type="transmembrane region" description="Helical" evidence="6">
    <location>
        <begin position="546"/>
        <end position="568"/>
    </location>
</feature>
<name>A0AA39XWZ2_9PEZI</name>
<evidence type="ECO:0000313" key="7">
    <source>
        <dbReference type="EMBL" id="KAK0641789.1"/>
    </source>
</evidence>
<comment type="subcellular location">
    <subcellularLocation>
        <location evidence="1">Membrane</location>
        <topology evidence="1">Multi-pass membrane protein</topology>
    </subcellularLocation>
</comment>
<dbReference type="InterPro" id="IPR045863">
    <property type="entry name" value="CorA_TM1_TM2"/>
</dbReference>
<dbReference type="SUPFAM" id="SSF144083">
    <property type="entry name" value="Magnesium transport protein CorA, transmembrane region"/>
    <property type="match status" value="1"/>
</dbReference>
<dbReference type="Gene3D" id="1.20.58.340">
    <property type="entry name" value="Magnesium transport protein CorA, transmembrane region"/>
    <property type="match status" value="1"/>
</dbReference>
<keyword evidence="3 6" id="KW-1133">Transmembrane helix</keyword>
<evidence type="ECO:0000256" key="3">
    <source>
        <dbReference type="ARBA" id="ARBA00022989"/>
    </source>
</evidence>
<evidence type="ECO:0000256" key="4">
    <source>
        <dbReference type="ARBA" id="ARBA00023136"/>
    </source>
</evidence>
<keyword evidence="4 6" id="KW-0472">Membrane</keyword>
<protein>
    <submittedName>
        <fullName evidence="7">Uncharacterized protein</fullName>
    </submittedName>
</protein>
<dbReference type="PANTHER" id="PTHR47685">
    <property type="entry name" value="MAGNESIUM TRANSPORT PROTEIN CORA"/>
    <property type="match status" value="1"/>
</dbReference>
<dbReference type="PANTHER" id="PTHR47685:SF1">
    <property type="entry name" value="MAGNESIUM TRANSPORT PROTEIN CORA"/>
    <property type="match status" value="1"/>
</dbReference>
<feature type="region of interest" description="Disordered" evidence="5">
    <location>
        <begin position="137"/>
        <end position="159"/>
    </location>
</feature>
<dbReference type="GO" id="GO:0016020">
    <property type="term" value="C:membrane"/>
    <property type="evidence" value="ECO:0007669"/>
    <property type="project" value="UniProtKB-SubCell"/>
</dbReference>
<dbReference type="InterPro" id="IPR002523">
    <property type="entry name" value="MgTranspt_CorA/ZnTranspt_ZntB"/>
</dbReference>
<evidence type="ECO:0000256" key="1">
    <source>
        <dbReference type="ARBA" id="ARBA00004141"/>
    </source>
</evidence>
<accession>A0AA39XWZ2</accession>
<keyword evidence="2 6" id="KW-0812">Transmembrane</keyword>
<sequence length="636" mass="70678">MAVDVEAPIGLDEVRSSLDARRTTAVVPSTGRLYIRNFSANGETTGPHNHHVLPLGSELPARDPTVAFRWYHCTVNDTEWIQYYLAKISQLNGTFSDDSNTQLERTWRRSERPAGSLPRHILSPHCRFMEPCCEIHEHGDGPEADQQQPESSAEPHGLHSRKAAVSIFLPYLNWESFERVQALHQHNGSSKSPAAGDESRRAGGLSTLHHRRTLDQFYYAGLQDTATRDAGQTVSKWTGASSMSTNGRDQAESDSLVVMVDQLWLWILDGDCLLSFFPSADHQFRGPTSNDFIDVYSAAHHVKTCHDIYDLAALLVRQSVTGIFEHENRKFADLLGIYQWAVGNKAALQVEQFEAFSRSQTRSAYSTVPSDTLELRLSLQVADILDELNMLDTVLGKQVDVVNSLRRALEVLNVKPKEPEQKGGEDPDTTLDIEQLQDGYVSVNLSPSHGPFRMKLFQGDRGHTALNVGSELGSGAMAIGTVSKIGGQAGIHLEHSGTELRRFIDGVRRLRADAKTTQKMLLDLLDLKQKAASLDEARSSTKQGQAVMLFTIITIIFLPLSFFSSYFGQNVSDITGDEKNPTEAQQWKIGGPVSAAVIVLALLIAYYINNPASRLWVWKQKRGNEVSIDRMEELEV</sequence>
<dbReference type="Pfam" id="PF01544">
    <property type="entry name" value="CorA"/>
    <property type="match status" value="1"/>
</dbReference>
<proteinExistence type="predicted"/>
<comment type="caution">
    <text evidence="7">The sequence shown here is derived from an EMBL/GenBank/DDBJ whole genome shotgun (WGS) entry which is preliminary data.</text>
</comment>
<dbReference type="InterPro" id="IPR050829">
    <property type="entry name" value="CorA_MIT"/>
</dbReference>
<evidence type="ECO:0000256" key="6">
    <source>
        <dbReference type="SAM" id="Phobius"/>
    </source>
</evidence>
<dbReference type="Proteomes" id="UP001174936">
    <property type="component" value="Unassembled WGS sequence"/>
</dbReference>
<gene>
    <name evidence="7" type="ORF">B0T16DRAFT_220794</name>
</gene>
<feature type="transmembrane region" description="Helical" evidence="6">
    <location>
        <begin position="589"/>
        <end position="608"/>
    </location>
</feature>
<keyword evidence="8" id="KW-1185">Reference proteome</keyword>
<organism evidence="7 8">
    <name type="scientific">Cercophora newfieldiana</name>
    <dbReference type="NCBI Taxonomy" id="92897"/>
    <lineage>
        <taxon>Eukaryota</taxon>
        <taxon>Fungi</taxon>
        <taxon>Dikarya</taxon>
        <taxon>Ascomycota</taxon>
        <taxon>Pezizomycotina</taxon>
        <taxon>Sordariomycetes</taxon>
        <taxon>Sordariomycetidae</taxon>
        <taxon>Sordariales</taxon>
        <taxon>Lasiosphaeriaceae</taxon>
        <taxon>Cercophora</taxon>
    </lineage>
</organism>